<proteinExistence type="predicted"/>
<dbReference type="Proteomes" id="UP001283361">
    <property type="component" value="Unassembled WGS sequence"/>
</dbReference>
<comment type="caution">
    <text evidence="2">The sequence shown here is derived from an EMBL/GenBank/DDBJ whole genome shotgun (WGS) entry which is preliminary data.</text>
</comment>
<sequence>MESKPLDNDMESKPLDTHMESKPLDTHMEGELKLDYRTATPQTRVMVSLAINLEIRIMSSCVKGSSGQSACGTTSVTKQVTGGKVGQAEQGFSISLLIFLTGHLSLACGGRRRIRSETSRLIGLDPWRPRQDG</sequence>
<dbReference type="AlphaFoldDB" id="A0AAE1DS12"/>
<name>A0AAE1DS12_9GAST</name>
<organism evidence="2 3">
    <name type="scientific">Elysia crispata</name>
    <name type="common">lettuce slug</name>
    <dbReference type="NCBI Taxonomy" id="231223"/>
    <lineage>
        <taxon>Eukaryota</taxon>
        <taxon>Metazoa</taxon>
        <taxon>Spiralia</taxon>
        <taxon>Lophotrochozoa</taxon>
        <taxon>Mollusca</taxon>
        <taxon>Gastropoda</taxon>
        <taxon>Heterobranchia</taxon>
        <taxon>Euthyneura</taxon>
        <taxon>Panpulmonata</taxon>
        <taxon>Sacoglossa</taxon>
        <taxon>Placobranchoidea</taxon>
        <taxon>Plakobranchidae</taxon>
        <taxon>Elysia</taxon>
    </lineage>
</organism>
<accession>A0AAE1DS12</accession>
<protein>
    <submittedName>
        <fullName evidence="2">Uncharacterized protein</fullName>
    </submittedName>
</protein>
<dbReference type="EMBL" id="JAWDGP010002675">
    <property type="protein sequence ID" value="KAK3780901.1"/>
    <property type="molecule type" value="Genomic_DNA"/>
</dbReference>
<evidence type="ECO:0000313" key="2">
    <source>
        <dbReference type="EMBL" id="KAK3780901.1"/>
    </source>
</evidence>
<keyword evidence="3" id="KW-1185">Reference proteome</keyword>
<evidence type="ECO:0000313" key="3">
    <source>
        <dbReference type="Proteomes" id="UP001283361"/>
    </source>
</evidence>
<feature type="region of interest" description="Disordered" evidence="1">
    <location>
        <begin position="1"/>
        <end position="22"/>
    </location>
</feature>
<reference evidence="2" key="1">
    <citation type="journal article" date="2023" name="G3 (Bethesda)">
        <title>A reference genome for the long-term kleptoplast-retaining sea slug Elysia crispata morphotype clarki.</title>
        <authorList>
            <person name="Eastman K.E."/>
            <person name="Pendleton A.L."/>
            <person name="Shaikh M.A."/>
            <person name="Suttiyut T."/>
            <person name="Ogas R."/>
            <person name="Tomko P."/>
            <person name="Gavelis G."/>
            <person name="Widhalm J.R."/>
            <person name="Wisecaver J.H."/>
        </authorList>
    </citation>
    <scope>NUCLEOTIDE SEQUENCE</scope>
    <source>
        <strain evidence="2">ECLA1</strain>
    </source>
</reference>
<evidence type="ECO:0000256" key="1">
    <source>
        <dbReference type="SAM" id="MobiDB-lite"/>
    </source>
</evidence>
<gene>
    <name evidence="2" type="ORF">RRG08_052058</name>
</gene>